<evidence type="ECO:0000313" key="2">
    <source>
        <dbReference type="Proteomes" id="UP000442694"/>
    </source>
</evidence>
<name>A0A833JD27_9BACT</name>
<accession>A0A833JD27</accession>
<dbReference type="EMBL" id="WFLN01000006">
    <property type="protein sequence ID" value="KAB8030690.1"/>
    <property type="molecule type" value="Genomic_DNA"/>
</dbReference>
<comment type="caution">
    <text evidence="1">The sequence shown here is derived from an EMBL/GenBank/DDBJ whole genome shotgun (WGS) entry which is preliminary data.</text>
</comment>
<organism evidence="1 2">
    <name type="scientific">Fluviispira multicolorata</name>
    <dbReference type="NCBI Taxonomy" id="2654512"/>
    <lineage>
        <taxon>Bacteria</taxon>
        <taxon>Pseudomonadati</taxon>
        <taxon>Bdellovibrionota</taxon>
        <taxon>Oligoflexia</taxon>
        <taxon>Silvanigrellales</taxon>
        <taxon>Silvanigrellaceae</taxon>
        <taxon>Fluviispira</taxon>
    </lineage>
</organism>
<protein>
    <submittedName>
        <fullName evidence="1">Uncharacterized protein</fullName>
    </submittedName>
</protein>
<dbReference type="Proteomes" id="UP000442694">
    <property type="component" value="Unassembled WGS sequence"/>
</dbReference>
<gene>
    <name evidence="1" type="ORF">GCL57_06865</name>
</gene>
<keyword evidence="2" id="KW-1185">Reference proteome</keyword>
<dbReference type="RefSeq" id="WP_152212618.1">
    <property type="nucleotide sequence ID" value="NZ_WFLN01000006.1"/>
</dbReference>
<reference evidence="1 2" key="1">
    <citation type="submission" date="2019-10" db="EMBL/GenBank/DDBJ databases">
        <title>New genus of Silvanigrellaceae.</title>
        <authorList>
            <person name="Pitt A."/>
            <person name="Hahn M.W."/>
        </authorList>
    </citation>
    <scope>NUCLEOTIDE SEQUENCE [LARGE SCALE GENOMIC DNA]</scope>
    <source>
        <strain evidence="1 2">33A1-SZDP</strain>
    </source>
</reference>
<evidence type="ECO:0000313" key="1">
    <source>
        <dbReference type="EMBL" id="KAB8030690.1"/>
    </source>
</evidence>
<proteinExistence type="predicted"/>
<dbReference type="AlphaFoldDB" id="A0A833JD27"/>
<sequence length="87" mass="10505">MSMSYKKECIFSDIILDKGILFKNLSDDQILYYYSFLKYEIEFYNKYDFKCNLISDIDCLRELRRTKKAKRKLEKILASRACSQIFS</sequence>